<evidence type="ECO:0000256" key="6">
    <source>
        <dbReference type="ARBA" id="ARBA00022683"/>
    </source>
</evidence>
<keyword evidence="9 12" id="KW-1133">Transmembrane helix</keyword>
<evidence type="ECO:0000313" key="16">
    <source>
        <dbReference type="Proteomes" id="UP000007346"/>
    </source>
</evidence>
<dbReference type="InterPro" id="IPR001996">
    <property type="entry name" value="PTS_IIB_1"/>
</dbReference>
<evidence type="ECO:0000259" key="13">
    <source>
        <dbReference type="PROSITE" id="PS51098"/>
    </source>
</evidence>
<dbReference type="PANTHER" id="PTHR30175:SF1">
    <property type="entry name" value="PTS SYSTEM ARBUTIN-, CELLOBIOSE-, AND SALICIN-SPECIFIC EIIBC COMPONENT-RELATED"/>
    <property type="match status" value="1"/>
</dbReference>
<feature type="transmembrane region" description="Helical" evidence="12">
    <location>
        <begin position="244"/>
        <end position="269"/>
    </location>
</feature>
<evidence type="ECO:0000256" key="3">
    <source>
        <dbReference type="ARBA" id="ARBA00022475"/>
    </source>
</evidence>
<dbReference type="InterPro" id="IPR018113">
    <property type="entry name" value="PTrfase_EIIB_Cys"/>
</dbReference>
<keyword evidence="6" id="KW-0598">Phosphotransferase system</keyword>
<dbReference type="Pfam" id="PF00367">
    <property type="entry name" value="PTS_EIIB"/>
    <property type="match status" value="1"/>
</dbReference>
<protein>
    <submittedName>
        <fullName evidence="15">BglF</fullName>
    </submittedName>
</protein>
<feature type="transmembrane region" description="Helical" evidence="12">
    <location>
        <begin position="212"/>
        <end position="232"/>
    </location>
</feature>
<dbReference type="GO" id="GO:0090589">
    <property type="term" value="F:protein-phosphocysteine-trehalose phosphotransferase system transporter activity"/>
    <property type="evidence" value="ECO:0007669"/>
    <property type="project" value="TreeGrafter"/>
</dbReference>
<dbReference type="HOGENOM" id="CLU_012312_2_3_12"/>
<dbReference type="KEGG" id="bpj:B2904_orf317"/>
<dbReference type="RefSeq" id="WP_014935272.1">
    <property type="nucleotide sequence ID" value="NC_018607.1"/>
</dbReference>
<dbReference type="AlphaFoldDB" id="J9URR1"/>
<evidence type="ECO:0000256" key="5">
    <source>
        <dbReference type="ARBA" id="ARBA00022679"/>
    </source>
</evidence>
<feature type="active site" description="Phosphocysteine intermediate; for EIIB activity" evidence="11">
    <location>
        <position position="26"/>
    </location>
</feature>
<evidence type="ECO:0000256" key="12">
    <source>
        <dbReference type="SAM" id="Phobius"/>
    </source>
</evidence>
<gene>
    <name evidence="15" type="primary">bglF</name>
    <name evidence="15" type="ORF">B2904_orf317</name>
</gene>
<proteinExistence type="predicted"/>
<keyword evidence="5" id="KW-0808">Transferase</keyword>
<keyword evidence="4" id="KW-0762">Sugar transport</keyword>
<evidence type="ECO:0000256" key="1">
    <source>
        <dbReference type="ARBA" id="ARBA00004651"/>
    </source>
</evidence>
<dbReference type="InterPro" id="IPR003352">
    <property type="entry name" value="PTS_EIIC"/>
</dbReference>
<feature type="transmembrane region" description="Helical" evidence="12">
    <location>
        <begin position="430"/>
        <end position="452"/>
    </location>
</feature>
<feature type="transmembrane region" description="Helical" evidence="12">
    <location>
        <begin position="150"/>
        <end position="169"/>
    </location>
</feature>
<evidence type="ECO:0000259" key="14">
    <source>
        <dbReference type="PROSITE" id="PS51103"/>
    </source>
</evidence>
<dbReference type="InterPro" id="IPR013013">
    <property type="entry name" value="PTS_EIIC_1"/>
</dbReference>
<dbReference type="GO" id="GO:0005886">
    <property type="term" value="C:plasma membrane"/>
    <property type="evidence" value="ECO:0007669"/>
    <property type="project" value="UniProtKB-SubCell"/>
</dbReference>
<evidence type="ECO:0000256" key="9">
    <source>
        <dbReference type="ARBA" id="ARBA00022989"/>
    </source>
</evidence>
<keyword evidence="8" id="KW-0418">Kinase</keyword>
<dbReference type="SUPFAM" id="SSF55604">
    <property type="entry name" value="Glucose permease domain IIB"/>
    <property type="match status" value="1"/>
</dbReference>
<dbReference type="PANTHER" id="PTHR30175">
    <property type="entry name" value="PHOSPHOTRANSFERASE SYSTEM TRANSPORT PROTEIN"/>
    <property type="match status" value="1"/>
</dbReference>
<dbReference type="PROSITE" id="PS51098">
    <property type="entry name" value="PTS_EIIB_TYPE_1"/>
    <property type="match status" value="1"/>
</dbReference>
<evidence type="ECO:0000256" key="8">
    <source>
        <dbReference type="ARBA" id="ARBA00022777"/>
    </source>
</evidence>
<feature type="domain" description="PTS EIIB type-1" evidence="13">
    <location>
        <begin position="4"/>
        <end position="85"/>
    </location>
</feature>
<comment type="subcellular location">
    <subcellularLocation>
        <location evidence="1">Cell membrane</location>
        <topology evidence="1">Multi-pass membrane protein</topology>
    </subcellularLocation>
</comment>
<feature type="transmembrane region" description="Helical" evidence="12">
    <location>
        <begin position="181"/>
        <end position="200"/>
    </location>
</feature>
<sequence length="459" mass="49870">MNYKETAASIIKYVGGWENVSHLEHCSTRLRFTLFDMSKANLDELKKTKGVLGIVTTAQLQIIIGNSVVEAYDEVMKLKDNASESSKEISNDDNKKEVKKEKLKLGAFILDFIVGVFQPLIPPMAGAGVFKSILLLIAMTGILDKDSNTYTIFVFVSDAVFFFLPILVADSVASKLKVNKLVAISCVSVLLFPQLTTMINEGASLFSIKISPIQYSSQVFPAILCVVFYSFMEKLFTKISPKPIRIFFVPMMSLAITSAVTLLILGPIGYFFGKIFTACILFIYNTIGFIALGILAAFLPFMVATGMHKALIPYALSSYSQLGMETLYLPASLAHNISEGAACFGVALRTKNQELKSTAISAGISAIFGITEPALYGVNLQHKRALLSVIIGSVVGGIVVGVLHLKAFAVVGPGLASLPMFIDPNNHSNIIYAIIGLIVSFLTAFISALILWKDEKIEK</sequence>
<feature type="transmembrane region" description="Helical" evidence="12">
    <location>
        <begin position="275"/>
        <end position="299"/>
    </location>
</feature>
<keyword evidence="10 12" id="KW-0472">Membrane</keyword>
<organism evidence="15 16">
    <name type="scientific">Brachyspira pilosicoli B2904</name>
    <dbReference type="NCBI Taxonomy" id="1133568"/>
    <lineage>
        <taxon>Bacteria</taxon>
        <taxon>Pseudomonadati</taxon>
        <taxon>Spirochaetota</taxon>
        <taxon>Spirochaetia</taxon>
        <taxon>Brachyspirales</taxon>
        <taxon>Brachyspiraceae</taxon>
        <taxon>Brachyspira</taxon>
    </lineage>
</organism>
<dbReference type="PROSITE" id="PS51103">
    <property type="entry name" value="PTS_EIIC_TYPE_1"/>
    <property type="match status" value="1"/>
</dbReference>
<keyword evidence="7 12" id="KW-0812">Transmembrane</keyword>
<dbReference type="GO" id="GO:0015771">
    <property type="term" value="P:trehalose transport"/>
    <property type="evidence" value="ECO:0007669"/>
    <property type="project" value="TreeGrafter"/>
</dbReference>
<feature type="transmembrane region" description="Helical" evidence="12">
    <location>
        <begin position="385"/>
        <end position="410"/>
    </location>
</feature>
<dbReference type="EMBL" id="CP003490">
    <property type="protein sequence ID" value="AFR69673.1"/>
    <property type="molecule type" value="Genomic_DNA"/>
</dbReference>
<dbReference type="GO" id="GO:0016301">
    <property type="term" value="F:kinase activity"/>
    <property type="evidence" value="ECO:0007669"/>
    <property type="project" value="UniProtKB-KW"/>
</dbReference>
<dbReference type="GO" id="GO:0008982">
    <property type="term" value="F:protein-N(PI)-phosphohistidine-sugar phosphotransferase activity"/>
    <property type="evidence" value="ECO:0007669"/>
    <property type="project" value="InterPro"/>
</dbReference>
<dbReference type="InterPro" id="IPR050558">
    <property type="entry name" value="PTS_Sugar-Specific_Components"/>
</dbReference>
<dbReference type="Gene3D" id="3.30.1360.60">
    <property type="entry name" value="Glucose permease domain IIB"/>
    <property type="match status" value="1"/>
</dbReference>
<evidence type="ECO:0000256" key="2">
    <source>
        <dbReference type="ARBA" id="ARBA00022448"/>
    </source>
</evidence>
<evidence type="ECO:0000313" key="15">
    <source>
        <dbReference type="EMBL" id="AFR69673.1"/>
    </source>
</evidence>
<accession>J9URR1</accession>
<reference evidence="15 16" key="1">
    <citation type="journal article" date="2012" name="BMC Genomics">
        <title>Comparative genomics of Brachyspira pilosicoli strains: genome rearrangements, reductions and correlation of genetic compliment with phenotypic diversity.</title>
        <authorList>
            <person name="Mappley L.J."/>
            <person name="Black M.L."/>
            <person name="Abuoun M."/>
            <person name="Darby A.C."/>
            <person name="Woodward M.J."/>
            <person name="Parkhill J."/>
            <person name="Turner A.K."/>
            <person name="Bellgard M.I."/>
            <person name="La T."/>
            <person name="Phillips N.D."/>
            <person name="La Ragione R.M."/>
            <person name="Hampson D.J."/>
        </authorList>
    </citation>
    <scope>NUCLEOTIDE SEQUENCE [LARGE SCALE GENOMIC DNA]</scope>
    <source>
        <strain evidence="15">B2904</strain>
    </source>
</reference>
<evidence type="ECO:0000256" key="4">
    <source>
        <dbReference type="ARBA" id="ARBA00022597"/>
    </source>
</evidence>
<dbReference type="PROSITE" id="PS01035">
    <property type="entry name" value="PTS_EIIB_TYPE_1_CYS"/>
    <property type="match status" value="1"/>
</dbReference>
<keyword evidence="3" id="KW-1003">Cell membrane</keyword>
<dbReference type="Pfam" id="PF02378">
    <property type="entry name" value="PTS_EIIC"/>
    <property type="match status" value="1"/>
</dbReference>
<evidence type="ECO:0000256" key="7">
    <source>
        <dbReference type="ARBA" id="ARBA00022692"/>
    </source>
</evidence>
<evidence type="ECO:0000256" key="10">
    <source>
        <dbReference type="ARBA" id="ARBA00023136"/>
    </source>
</evidence>
<dbReference type="CDD" id="cd00212">
    <property type="entry name" value="PTS_IIB_glc"/>
    <property type="match status" value="1"/>
</dbReference>
<name>J9URR1_BRAPL</name>
<dbReference type="InterPro" id="IPR036878">
    <property type="entry name" value="Glu_permease_IIB"/>
</dbReference>
<dbReference type="PATRIC" id="fig|1133568.3.peg.314"/>
<dbReference type="Proteomes" id="UP000007346">
    <property type="component" value="Chromosome"/>
</dbReference>
<feature type="domain" description="PTS EIIC type-1" evidence="14">
    <location>
        <begin position="111"/>
        <end position="459"/>
    </location>
</feature>
<feature type="transmembrane region" description="Helical" evidence="12">
    <location>
        <begin position="105"/>
        <end position="130"/>
    </location>
</feature>
<evidence type="ECO:0000256" key="11">
    <source>
        <dbReference type="PROSITE-ProRule" id="PRU00421"/>
    </source>
</evidence>
<keyword evidence="2" id="KW-0813">Transport</keyword>
<dbReference type="GO" id="GO:0009401">
    <property type="term" value="P:phosphoenolpyruvate-dependent sugar phosphotransferase system"/>
    <property type="evidence" value="ECO:0007669"/>
    <property type="project" value="UniProtKB-KW"/>
</dbReference>